<keyword evidence="3" id="KW-1185">Reference proteome</keyword>
<dbReference type="Proteomes" id="UP001559025">
    <property type="component" value="Unassembled WGS sequence"/>
</dbReference>
<evidence type="ECO:0000313" key="3">
    <source>
        <dbReference type="Proteomes" id="UP001559025"/>
    </source>
</evidence>
<evidence type="ECO:0000313" key="2">
    <source>
        <dbReference type="EMBL" id="MEX4006467.1"/>
    </source>
</evidence>
<proteinExistence type="predicted"/>
<evidence type="ECO:0000259" key="1">
    <source>
        <dbReference type="SMART" id="SM00421"/>
    </source>
</evidence>
<name>A0ABV3WP79_9HYPH</name>
<gene>
    <name evidence="2" type="ORF">V1479_04070</name>
</gene>
<organism evidence="2 3">
    <name type="scientific">Neoaquamicrobium sediminum</name>
    <dbReference type="NCBI Taxonomy" id="1849104"/>
    <lineage>
        <taxon>Bacteria</taxon>
        <taxon>Pseudomonadati</taxon>
        <taxon>Pseudomonadota</taxon>
        <taxon>Alphaproteobacteria</taxon>
        <taxon>Hyphomicrobiales</taxon>
        <taxon>Phyllobacteriaceae</taxon>
        <taxon>Neoaquamicrobium</taxon>
    </lineage>
</organism>
<dbReference type="RefSeq" id="WP_368801770.1">
    <property type="nucleotide sequence ID" value="NZ_JAZHFV010000001.1"/>
</dbReference>
<comment type="caution">
    <text evidence="2">The sequence shown here is derived from an EMBL/GenBank/DDBJ whole genome shotgun (WGS) entry which is preliminary data.</text>
</comment>
<dbReference type="SUPFAM" id="SSF46894">
    <property type="entry name" value="C-terminal effector domain of the bipartite response regulators"/>
    <property type="match status" value="1"/>
</dbReference>
<dbReference type="InterPro" id="IPR036388">
    <property type="entry name" value="WH-like_DNA-bd_sf"/>
</dbReference>
<accession>A0ABV3WP79</accession>
<dbReference type="EMBL" id="JAZHFV010000001">
    <property type="protein sequence ID" value="MEX4006467.1"/>
    <property type="molecule type" value="Genomic_DNA"/>
</dbReference>
<dbReference type="InterPro" id="IPR016032">
    <property type="entry name" value="Sig_transdc_resp-reg_C-effctor"/>
</dbReference>
<sequence length="372" mass="40976">MRADAVHKALDACYDAVSEPELWQTALHDLASSLDSACAMFYPKDVGERATLVPSSVHYADLLEDYVAGGWYDNHYRAERGWPLLETHPTGVLIEHDLATDEERRKLAHYHDFYLKWGYPGFAAIGFRVEGQRWCLPLLRSSSQGHFSYEEAHLFARLGPDLRRMMHLSEQFAQARAATGVEALAHIGRAAMLLDWQGRAIEINAQAESLLASASETIVVREGRPRAVHAASDRQLQSLLAGAGSNGHRRQRAVEALPVRIERPAGLPLIAELVSVRGLVAPVSMRAFAILLLSDPHERPLADTERLRQALGLTPAEALLAGAMAEGRSLERCADQLGIAIGTARQRLKAIFAKTGTHRQGELVALLSRVLR</sequence>
<reference evidence="2 3" key="1">
    <citation type="submission" date="2024-01" db="EMBL/GenBank/DDBJ databases">
        <title>New evidence supports the origin of RcGTA from prophage.</title>
        <authorList>
            <person name="Xu Y."/>
            <person name="Liu B."/>
            <person name="Chen F."/>
        </authorList>
    </citation>
    <scope>NUCLEOTIDE SEQUENCE [LARGE SCALE GENOMIC DNA]</scope>
    <source>
        <strain evidence="2 3">CBW1107-2</strain>
    </source>
</reference>
<dbReference type="InterPro" id="IPR000792">
    <property type="entry name" value="Tscrpt_reg_LuxR_C"/>
</dbReference>
<dbReference type="SMART" id="SM00421">
    <property type="entry name" value="HTH_LUXR"/>
    <property type="match status" value="1"/>
</dbReference>
<feature type="domain" description="HTH luxR-type" evidence="1">
    <location>
        <begin position="310"/>
        <end position="367"/>
    </location>
</feature>
<dbReference type="Gene3D" id="1.10.10.10">
    <property type="entry name" value="Winged helix-like DNA-binding domain superfamily/Winged helix DNA-binding domain"/>
    <property type="match status" value="1"/>
</dbReference>
<protein>
    <submittedName>
        <fullName evidence="2">Helix-turn-helix transcriptional regulator</fullName>
    </submittedName>
</protein>